<name>A0AAV9XMB4_9PEZI</name>
<accession>A0AAV9XMB4</accession>
<proteinExistence type="predicted"/>
<dbReference type="EMBL" id="JAVHJO010000002">
    <property type="protein sequence ID" value="KAK6542910.1"/>
    <property type="molecule type" value="Genomic_DNA"/>
</dbReference>
<keyword evidence="2" id="KW-1185">Reference proteome</keyword>
<dbReference type="Proteomes" id="UP001365542">
    <property type="component" value="Unassembled WGS sequence"/>
</dbReference>
<comment type="caution">
    <text evidence="1">The sequence shown here is derived from an EMBL/GenBank/DDBJ whole genome shotgun (WGS) entry which is preliminary data.</text>
</comment>
<evidence type="ECO:0000313" key="1">
    <source>
        <dbReference type="EMBL" id="KAK6542910.1"/>
    </source>
</evidence>
<dbReference type="AlphaFoldDB" id="A0AAV9XMB4"/>
<sequence length="233" mass="25861">MAFDGPYPSHSDSMEKVIFNALLSPNYEDADDVVSTAPSTKRVFKLPLPFRSWFRSHPLLRRLKSFGLQSDVASVASCSSVSLPSIAADEILNQLPEGNSSISKLAKSIQDIDKCFTRSAADDTDSDATETTCISQLGSLKGSFGSSRAVEIMPTRFPGTHQVPGSGIKRHKYDFKSRRKRASKIRERYLEVNDGIWDTVAEIFIPNAWPIARIKTAIKRPMVGAKDKMRHLN</sequence>
<gene>
    <name evidence="1" type="ORF">TWF694_006849</name>
</gene>
<protein>
    <submittedName>
        <fullName evidence="1">Uncharacterized protein</fullName>
    </submittedName>
</protein>
<reference evidence="1 2" key="1">
    <citation type="submission" date="2019-10" db="EMBL/GenBank/DDBJ databases">
        <authorList>
            <person name="Palmer J.M."/>
        </authorList>
    </citation>
    <scope>NUCLEOTIDE SEQUENCE [LARGE SCALE GENOMIC DNA]</scope>
    <source>
        <strain evidence="1 2">TWF694</strain>
    </source>
</reference>
<evidence type="ECO:0000313" key="2">
    <source>
        <dbReference type="Proteomes" id="UP001365542"/>
    </source>
</evidence>
<organism evidence="1 2">
    <name type="scientific">Orbilia ellipsospora</name>
    <dbReference type="NCBI Taxonomy" id="2528407"/>
    <lineage>
        <taxon>Eukaryota</taxon>
        <taxon>Fungi</taxon>
        <taxon>Dikarya</taxon>
        <taxon>Ascomycota</taxon>
        <taxon>Pezizomycotina</taxon>
        <taxon>Orbiliomycetes</taxon>
        <taxon>Orbiliales</taxon>
        <taxon>Orbiliaceae</taxon>
        <taxon>Orbilia</taxon>
    </lineage>
</organism>